<evidence type="ECO:0000256" key="1">
    <source>
        <dbReference type="SAM" id="MobiDB-lite"/>
    </source>
</evidence>
<dbReference type="STRING" id="177199.A0A420YBJ8"/>
<dbReference type="Proteomes" id="UP000275385">
    <property type="component" value="Unassembled WGS sequence"/>
</dbReference>
<proteinExistence type="predicted"/>
<dbReference type="PANTHER" id="PTHR38117:SF1">
    <property type="entry name" value="DUF3074 DOMAIN-CONTAINING PROTEIN"/>
    <property type="match status" value="1"/>
</dbReference>
<dbReference type="PANTHER" id="PTHR38117">
    <property type="entry name" value="NACHT AND WD40 DOMAIN PROTEIN"/>
    <property type="match status" value="1"/>
</dbReference>
<gene>
    <name evidence="3" type="ORF">DL546_004892</name>
</gene>
<dbReference type="Pfam" id="PF23155">
    <property type="entry name" value="DUF7053"/>
    <property type="match status" value="1"/>
</dbReference>
<feature type="region of interest" description="Disordered" evidence="1">
    <location>
        <begin position="49"/>
        <end position="68"/>
    </location>
</feature>
<dbReference type="InterPro" id="IPR055481">
    <property type="entry name" value="DUF7053"/>
</dbReference>
<dbReference type="EMBL" id="QVQW01000022">
    <property type="protein sequence ID" value="RKU45265.1"/>
    <property type="molecule type" value="Genomic_DNA"/>
</dbReference>
<evidence type="ECO:0000313" key="4">
    <source>
        <dbReference type="Proteomes" id="UP000275385"/>
    </source>
</evidence>
<accession>A0A420YBJ8</accession>
<name>A0A420YBJ8_9PEZI</name>
<protein>
    <recommendedName>
        <fullName evidence="2">DUF7053 domain-containing protein</fullName>
    </recommendedName>
</protein>
<evidence type="ECO:0000313" key="3">
    <source>
        <dbReference type="EMBL" id="RKU45265.1"/>
    </source>
</evidence>
<reference evidence="3 4" key="1">
    <citation type="submission" date="2018-08" db="EMBL/GenBank/DDBJ databases">
        <title>Draft genome of the lignicolous fungus Coniochaeta pulveracea.</title>
        <authorList>
            <person name="Borstlap C.J."/>
            <person name="De Witt R.N."/>
            <person name="Botha A."/>
            <person name="Volschenk H."/>
        </authorList>
    </citation>
    <scope>NUCLEOTIDE SEQUENCE [LARGE SCALE GENOMIC DNA]</scope>
    <source>
        <strain evidence="3 4">CAB683</strain>
    </source>
</reference>
<keyword evidence="4" id="KW-1185">Reference proteome</keyword>
<dbReference type="OrthoDB" id="4794810at2759"/>
<feature type="domain" description="DUF7053" evidence="2">
    <location>
        <begin position="7"/>
        <end position="167"/>
    </location>
</feature>
<feature type="compositionally biased region" description="Pro residues" evidence="1">
    <location>
        <begin position="53"/>
        <end position="62"/>
    </location>
</feature>
<evidence type="ECO:0000259" key="2">
    <source>
        <dbReference type="Pfam" id="PF23155"/>
    </source>
</evidence>
<dbReference type="AlphaFoldDB" id="A0A420YBJ8"/>
<organism evidence="3 4">
    <name type="scientific">Coniochaeta pulveracea</name>
    <dbReference type="NCBI Taxonomy" id="177199"/>
    <lineage>
        <taxon>Eukaryota</taxon>
        <taxon>Fungi</taxon>
        <taxon>Dikarya</taxon>
        <taxon>Ascomycota</taxon>
        <taxon>Pezizomycotina</taxon>
        <taxon>Sordariomycetes</taxon>
        <taxon>Sordariomycetidae</taxon>
        <taxon>Coniochaetales</taxon>
        <taxon>Coniochaetaceae</taxon>
        <taxon>Coniochaeta</taxon>
    </lineage>
</organism>
<sequence>MSFLTNTQHLLHRTPLPSCTTLGSAVSMLQDHSFFFECNPHTVSFSLLDSPPSTTPPDPPLPSSISPVNPTQSYTATDVVHTLPAGLWDSKVISTYEFTDLERGVLVRIRSPMGIVMDTVWTIQSEGDGLVLVEDITIRCSRLLIGVVKGTCEDGWGPIHEKMVGRLKRELEGEVV</sequence>
<comment type="caution">
    <text evidence="3">The sequence shown here is derived from an EMBL/GenBank/DDBJ whole genome shotgun (WGS) entry which is preliminary data.</text>
</comment>